<dbReference type="Proteomes" id="UP000295717">
    <property type="component" value="Unassembled WGS sequence"/>
</dbReference>
<accession>A0A4R3N775</accession>
<gene>
    <name evidence="1" type="ORF">EDC35_10260</name>
</gene>
<protein>
    <submittedName>
        <fullName evidence="1">Uncharacterized protein</fullName>
    </submittedName>
</protein>
<comment type="caution">
    <text evidence="1">The sequence shown here is derived from an EMBL/GenBank/DDBJ whole genome shotgun (WGS) entry which is preliminary data.</text>
</comment>
<organism evidence="1 2">
    <name type="scientific">Thiobaca trueperi</name>
    <dbReference type="NCBI Taxonomy" id="127458"/>
    <lineage>
        <taxon>Bacteria</taxon>
        <taxon>Pseudomonadati</taxon>
        <taxon>Pseudomonadota</taxon>
        <taxon>Gammaproteobacteria</taxon>
        <taxon>Chromatiales</taxon>
        <taxon>Chromatiaceae</taxon>
        <taxon>Thiobaca</taxon>
    </lineage>
</organism>
<dbReference type="EMBL" id="SMAO01000002">
    <property type="protein sequence ID" value="TCT22729.1"/>
    <property type="molecule type" value="Genomic_DNA"/>
</dbReference>
<proteinExistence type="predicted"/>
<dbReference type="AlphaFoldDB" id="A0A4R3N775"/>
<sequence length="78" mass="8225">MQPTSSKCTLAAGMTTDQLSACGCFLANPVSHAALSSNVENTQSSTNNIIIENYFCPLGRTGLAKVVVMNGISQRVFN</sequence>
<keyword evidence="2" id="KW-1185">Reference proteome</keyword>
<reference evidence="1 2" key="1">
    <citation type="submission" date="2019-03" db="EMBL/GenBank/DDBJ databases">
        <title>Genomic Encyclopedia of Type Strains, Phase IV (KMG-IV): sequencing the most valuable type-strain genomes for metagenomic binning, comparative biology and taxonomic classification.</title>
        <authorList>
            <person name="Goeker M."/>
        </authorList>
    </citation>
    <scope>NUCLEOTIDE SEQUENCE [LARGE SCALE GENOMIC DNA]</scope>
    <source>
        <strain evidence="1 2">DSM 13587</strain>
    </source>
</reference>
<name>A0A4R3N775_9GAMM</name>
<evidence type="ECO:0000313" key="1">
    <source>
        <dbReference type="EMBL" id="TCT22729.1"/>
    </source>
</evidence>
<evidence type="ECO:0000313" key="2">
    <source>
        <dbReference type="Proteomes" id="UP000295717"/>
    </source>
</evidence>